<proteinExistence type="predicted"/>
<dbReference type="Gene3D" id="3.30.700.10">
    <property type="entry name" value="Glycoprotein, Type 4 Pilin"/>
    <property type="match status" value="1"/>
</dbReference>
<comment type="caution">
    <text evidence="2">The sequence shown here is derived from an EMBL/GenBank/DDBJ whole genome shotgun (WGS) entry which is preliminary data.</text>
</comment>
<dbReference type="Proteomes" id="UP000178532">
    <property type="component" value="Unassembled WGS sequence"/>
</dbReference>
<dbReference type="SUPFAM" id="SSF54523">
    <property type="entry name" value="Pili subunits"/>
    <property type="match status" value="1"/>
</dbReference>
<keyword evidence="1" id="KW-0472">Membrane</keyword>
<evidence type="ECO:0008006" key="4">
    <source>
        <dbReference type="Google" id="ProtNLM"/>
    </source>
</evidence>
<sequence>MSGLPRARSSGFTLLELIVTVAIFSILITLGLFMSFETFRGASHRSEVDVIVSLFQKARSRAMNNIEQSTWGVCYIAPNYVLLKGLVACDVAYVVDTVKANEVVAAASDFNTMFPVVIFLQLSGSTDETTVEVKQNARTSTISINEAGTIIW</sequence>
<gene>
    <name evidence="2" type="ORF">A3C19_02350</name>
</gene>
<dbReference type="AlphaFoldDB" id="A0A1F6DNJ5"/>
<keyword evidence="1" id="KW-1133">Transmembrane helix</keyword>
<reference evidence="2 3" key="1">
    <citation type="journal article" date="2016" name="Nat. Commun.">
        <title>Thousands of microbial genomes shed light on interconnected biogeochemical processes in an aquifer system.</title>
        <authorList>
            <person name="Anantharaman K."/>
            <person name="Brown C.T."/>
            <person name="Hug L.A."/>
            <person name="Sharon I."/>
            <person name="Castelle C.J."/>
            <person name="Probst A.J."/>
            <person name="Thomas B.C."/>
            <person name="Singh A."/>
            <person name="Wilkins M.J."/>
            <person name="Karaoz U."/>
            <person name="Brodie E.L."/>
            <person name="Williams K.H."/>
            <person name="Hubbard S.S."/>
            <person name="Banfield J.F."/>
        </authorList>
    </citation>
    <scope>NUCLEOTIDE SEQUENCE [LARGE SCALE GENOMIC DNA]</scope>
</reference>
<evidence type="ECO:0000313" key="2">
    <source>
        <dbReference type="EMBL" id="OGG62933.1"/>
    </source>
</evidence>
<organism evidence="2 3">
    <name type="scientific">Candidatus Kaiserbacteria bacterium RIFCSPHIGHO2_02_FULL_54_22</name>
    <dbReference type="NCBI Taxonomy" id="1798495"/>
    <lineage>
        <taxon>Bacteria</taxon>
        <taxon>Candidatus Kaiseribacteriota</taxon>
    </lineage>
</organism>
<dbReference type="EMBL" id="MFLI01000001">
    <property type="protein sequence ID" value="OGG62933.1"/>
    <property type="molecule type" value="Genomic_DNA"/>
</dbReference>
<dbReference type="PROSITE" id="PS00409">
    <property type="entry name" value="PROKAR_NTER_METHYL"/>
    <property type="match status" value="1"/>
</dbReference>
<keyword evidence="1" id="KW-0812">Transmembrane</keyword>
<accession>A0A1F6DNJ5</accession>
<evidence type="ECO:0000256" key="1">
    <source>
        <dbReference type="SAM" id="Phobius"/>
    </source>
</evidence>
<dbReference type="InterPro" id="IPR045584">
    <property type="entry name" value="Pilin-like"/>
</dbReference>
<name>A0A1F6DNJ5_9BACT</name>
<dbReference type="STRING" id="1798495.A3C19_02350"/>
<feature type="transmembrane region" description="Helical" evidence="1">
    <location>
        <begin position="12"/>
        <end position="36"/>
    </location>
</feature>
<evidence type="ECO:0000313" key="3">
    <source>
        <dbReference type="Proteomes" id="UP000178532"/>
    </source>
</evidence>
<dbReference type="InterPro" id="IPR012902">
    <property type="entry name" value="N_methyl_site"/>
</dbReference>
<dbReference type="NCBIfam" id="TIGR02532">
    <property type="entry name" value="IV_pilin_GFxxxE"/>
    <property type="match status" value="1"/>
</dbReference>
<protein>
    <recommendedName>
        <fullName evidence="4">General secretion pathway GspH domain-containing protein</fullName>
    </recommendedName>
</protein>
<dbReference type="Pfam" id="PF07963">
    <property type="entry name" value="N_methyl"/>
    <property type="match status" value="1"/>
</dbReference>